<sequence>MALRMLTAASSSVKPIFSLSIFGHIWKVFHSPKISRRHLFTHIVSNIATPSAKYGGRHTVAMIPGDGVGPELMLHVQTVFRHACVPVDFEVVQVTSLSPEKEVYNAIQAVRRNRICLKGNIEMDHNLPLDHQSRNNMLRTSLDLYANVIHFKNLPSIETRHKNVDIIVVRENTEGEYSNLEHEGVKGVVESLKIITKVKSLRIAEHAFQLAQKMRRQKVTVVHKANIMKLGDGLFLKCCEEVASRYPQLFFENMVVDNATMQLVSHPQQFDVMLMPNLYGNVINNVCTGLVGGAGVVPGANYGSMCAVFETASRQSGKNVANRNLANPTAMLLSSCNMLDYLKLHSHATCIRNAVLRSIENKAIHTPDMGGKGSTLDIIHSITKKIPHIG</sequence>
<dbReference type="KEGG" id="dord:105988032"/>
<dbReference type="STRING" id="10020.ENSDORP00000024993"/>
<gene>
    <name evidence="9" type="primary">LOC105988032</name>
</gene>
<dbReference type="Proteomes" id="UP000081671">
    <property type="component" value="Unplaced"/>
</dbReference>
<keyword evidence="4" id="KW-0816">Tricarboxylic acid cycle</keyword>
<evidence type="ECO:0000256" key="5">
    <source>
        <dbReference type="ARBA" id="ARBA00022946"/>
    </source>
</evidence>
<dbReference type="Pfam" id="PF00180">
    <property type="entry name" value="Iso_dh"/>
    <property type="match status" value="1"/>
</dbReference>
<dbReference type="GO" id="GO:0005739">
    <property type="term" value="C:mitochondrion"/>
    <property type="evidence" value="ECO:0007669"/>
    <property type="project" value="UniProtKB-SubCell"/>
</dbReference>
<keyword evidence="6" id="KW-0496">Mitochondrion</keyword>
<comment type="subcellular location">
    <subcellularLocation>
        <location evidence="1">Mitochondrion</location>
    </subcellularLocation>
</comment>
<evidence type="ECO:0000256" key="6">
    <source>
        <dbReference type="ARBA" id="ARBA00023128"/>
    </source>
</evidence>
<dbReference type="InParanoid" id="A0A1S3FGC3"/>
<dbReference type="InterPro" id="IPR004434">
    <property type="entry name" value="Isocitrate_DH_NAD"/>
</dbReference>
<proteinExistence type="inferred from homology"/>
<evidence type="ECO:0000256" key="4">
    <source>
        <dbReference type="ARBA" id="ARBA00022532"/>
    </source>
</evidence>
<dbReference type="OrthoDB" id="10261637at2759"/>
<dbReference type="PANTHER" id="PTHR11835">
    <property type="entry name" value="DECARBOXYLATING DEHYDROGENASES-ISOCITRATE, ISOPROPYLMALATE, TARTRATE"/>
    <property type="match status" value="1"/>
</dbReference>
<dbReference type="RefSeq" id="XP_012874982.1">
    <property type="nucleotide sequence ID" value="XM_013019528.1"/>
</dbReference>
<evidence type="ECO:0000256" key="3">
    <source>
        <dbReference type="ARBA" id="ARBA00011525"/>
    </source>
</evidence>
<protein>
    <submittedName>
        <fullName evidence="9">Isocitrate dehydrogenase [NAD] subunit gamma, mitochondrial-like</fullName>
    </submittedName>
</protein>
<evidence type="ECO:0000259" key="7">
    <source>
        <dbReference type="SMART" id="SM01329"/>
    </source>
</evidence>
<dbReference type="GO" id="GO:0006102">
    <property type="term" value="P:isocitrate metabolic process"/>
    <property type="evidence" value="ECO:0007669"/>
    <property type="project" value="TreeGrafter"/>
</dbReference>
<comment type="subunit">
    <text evidence="3">Heterooligomer of subunits alpha (IDH3A), beta (IDH3B), and gamma (IDH3G) in the apparent ratio of 2:1:1. The heterodimer containing one IDH3A and one IDH3B subunit and the heterodimer containing one IDH3A and one IDH3G subunit assemble into a heterotetramer (which contains two subunits of IDH3A, one of IDH3B and one of IDH3G) and further into the heterooctamer.</text>
</comment>
<evidence type="ECO:0000256" key="2">
    <source>
        <dbReference type="ARBA" id="ARBA00007769"/>
    </source>
</evidence>
<dbReference type="PANTHER" id="PTHR11835:SF54">
    <property type="entry name" value="ISOCITRATE DEHYDROGENASE [NAD] GAMMA 2, MITOCHONDRIAL-RELATED"/>
    <property type="match status" value="1"/>
</dbReference>
<dbReference type="SMART" id="SM01329">
    <property type="entry name" value="Iso_dh"/>
    <property type="match status" value="1"/>
</dbReference>
<dbReference type="FunFam" id="3.40.718.10:FF:000001">
    <property type="entry name" value="Isocitrate dehydrogenase [NAD] subunit, mitochondrial"/>
    <property type="match status" value="1"/>
</dbReference>
<organism evidence="8 9">
    <name type="scientific">Dipodomys ordii</name>
    <name type="common">Ord's kangaroo rat</name>
    <dbReference type="NCBI Taxonomy" id="10020"/>
    <lineage>
        <taxon>Eukaryota</taxon>
        <taxon>Metazoa</taxon>
        <taxon>Chordata</taxon>
        <taxon>Craniata</taxon>
        <taxon>Vertebrata</taxon>
        <taxon>Euteleostomi</taxon>
        <taxon>Mammalia</taxon>
        <taxon>Eutheria</taxon>
        <taxon>Euarchontoglires</taxon>
        <taxon>Glires</taxon>
        <taxon>Rodentia</taxon>
        <taxon>Castorimorpha</taxon>
        <taxon>Heteromyidae</taxon>
        <taxon>Dipodomyinae</taxon>
        <taxon>Dipodomys</taxon>
    </lineage>
</organism>
<dbReference type="SUPFAM" id="SSF53659">
    <property type="entry name" value="Isocitrate/Isopropylmalate dehydrogenase-like"/>
    <property type="match status" value="1"/>
</dbReference>
<keyword evidence="8" id="KW-1185">Reference proteome</keyword>
<evidence type="ECO:0000256" key="1">
    <source>
        <dbReference type="ARBA" id="ARBA00004173"/>
    </source>
</evidence>
<dbReference type="AlphaFoldDB" id="A0A1S3FGC3"/>
<dbReference type="GO" id="GO:0006099">
    <property type="term" value="P:tricarboxylic acid cycle"/>
    <property type="evidence" value="ECO:0007669"/>
    <property type="project" value="UniProtKB-KW"/>
</dbReference>
<dbReference type="Gene3D" id="3.40.718.10">
    <property type="entry name" value="Isopropylmalate Dehydrogenase"/>
    <property type="match status" value="1"/>
</dbReference>
<accession>A0A1S3FGC3</accession>
<dbReference type="InterPro" id="IPR024084">
    <property type="entry name" value="IsoPropMal-DH-like_dom"/>
</dbReference>
<dbReference type="GeneID" id="105988032"/>
<name>A0A1S3FGC3_DIPOR</name>
<dbReference type="NCBIfam" id="TIGR00175">
    <property type="entry name" value="mito_nad_idh"/>
    <property type="match status" value="1"/>
</dbReference>
<comment type="similarity">
    <text evidence="2">Belongs to the isocitrate and isopropylmalate dehydrogenases family.</text>
</comment>
<evidence type="ECO:0000313" key="9">
    <source>
        <dbReference type="RefSeq" id="XP_012874982.1"/>
    </source>
</evidence>
<keyword evidence="5" id="KW-0809">Transit peptide</keyword>
<feature type="domain" description="Isopropylmalate dehydrogenase-like" evidence="7">
    <location>
        <begin position="59"/>
        <end position="382"/>
    </location>
</feature>
<evidence type="ECO:0000313" key="8">
    <source>
        <dbReference type="Proteomes" id="UP000081671"/>
    </source>
</evidence>
<reference evidence="9" key="1">
    <citation type="submission" date="2025-08" db="UniProtKB">
        <authorList>
            <consortium name="RefSeq"/>
        </authorList>
    </citation>
    <scope>IDENTIFICATION</scope>
    <source>
        <tissue evidence="9">Kidney</tissue>
    </source>
</reference>